<organism evidence="3 4">
    <name type="scientific">Lophiostoma macrostomum CBS 122681</name>
    <dbReference type="NCBI Taxonomy" id="1314788"/>
    <lineage>
        <taxon>Eukaryota</taxon>
        <taxon>Fungi</taxon>
        <taxon>Dikarya</taxon>
        <taxon>Ascomycota</taxon>
        <taxon>Pezizomycotina</taxon>
        <taxon>Dothideomycetes</taxon>
        <taxon>Pleosporomycetidae</taxon>
        <taxon>Pleosporales</taxon>
        <taxon>Lophiostomataceae</taxon>
        <taxon>Lophiostoma</taxon>
    </lineage>
</organism>
<dbReference type="PANTHER" id="PTHR11075:SF54">
    <property type="entry name" value="LARGE RIBOSOMAL SUBUNIT PROTEIN ML62"/>
    <property type="match status" value="1"/>
</dbReference>
<keyword evidence="4" id="KW-1185">Reference proteome</keyword>
<reference evidence="3" key="1">
    <citation type="journal article" date="2020" name="Stud. Mycol.">
        <title>101 Dothideomycetes genomes: a test case for predicting lifestyles and emergence of pathogens.</title>
        <authorList>
            <person name="Haridas S."/>
            <person name="Albert R."/>
            <person name="Binder M."/>
            <person name="Bloem J."/>
            <person name="Labutti K."/>
            <person name="Salamov A."/>
            <person name="Andreopoulos B."/>
            <person name="Baker S."/>
            <person name="Barry K."/>
            <person name="Bills G."/>
            <person name="Bluhm B."/>
            <person name="Cannon C."/>
            <person name="Castanera R."/>
            <person name="Culley D."/>
            <person name="Daum C."/>
            <person name="Ezra D."/>
            <person name="Gonzalez J."/>
            <person name="Henrissat B."/>
            <person name="Kuo A."/>
            <person name="Liang C."/>
            <person name="Lipzen A."/>
            <person name="Lutzoni F."/>
            <person name="Magnuson J."/>
            <person name="Mondo S."/>
            <person name="Nolan M."/>
            <person name="Ohm R."/>
            <person name="Pangilinan J."/>
            <person name="Park H.-J."/>
            <person name="Ramirez L."/>
            <person name="Alfaro M."/>
            <person name="Sun H."/>
            <person name="Tritt A."/>
            <person name="Yoshinaga Y."/>
            <person name="Zwiers L.-H."/>
            <person name="Turgeon B."/>
            <person name="Goodwin S."/>
            <person name="Spatafora J."/>
            <person name="Crous P."/>
            <person name="Grigoriev I."/>
        </authorList>
    </citation>
    <scope>NUCLEOTIDE SEQUENCE</scope>
    <source>
        <strain evidence="3">CBS 122681</strain>
    </source>
</reference>
<name>A0A6A6TQE4_9PLEO</name>
<dbReference type="InterPro" id="IPR052104">
    <property type="entry name" value="Mito_Release_Factor_mL62"/>
</dbReference>
<dbReference type="GO" id="GO:0004045">
    <property type="term" value="F:peptidyl-tRNA hydrolase activity"/>
    <property type="evidence" value="ECO:0007669"/>
    <property type="project" value="TreeGrafter"/>
</dbReference>
<evidence type="ECO:0000313" key="3">
    <source>
        <dbReference type="EMBL" id="KAF2661541.1"/>
    </source>
</evidence>
<dbReference type="GO" id="GO:0016150">
    <property type="term" value="F:translation release factor activity, codon nonspecific"/>
    <property type="evidence" value="ECO:0007669"/>
    <property type="project" value="TreeGrafter"/>
</dbReference>
<gene>
    <name evidence="3" type="ORF">K491DRAFT_647347</name>
</gene>
<sequence>MLRVSARPLIFSQHQSPLSSVSRFRARSTVSNASEEDLQEARKWLEQVHAETIPRDIGELSFSRSSGPGGQNVNKVNSKATLKVPLDALFKHIPVALHHEIKASRYVAERSNAIIIQADDNRKQNDNAHSCYARLHQMIIAAGRNAVPGETSAEQAKHVRNLQKTDNERRLKTKKQHSAKKSSRRGSGYD</sequence>
<dbReference type="Pfam" id="PF00472">
    <property type="entry name" value="RF-1"/>
    <property type="match status" value="1"/>
</dbReference>
<dbReference type="EMBL" id="MU004293">
    <property type="protein sequence ID" value="KAF2661541.1"/>
    <property type="molecule type" value="Genomic_DNA"/>
</dbReference>
<dbReference type="SUPFAM" id="SSF110916">
    <property type="entry name" value="Peptidyl-tRNA hydrolase domain-like"/>
    <property type="match status" value="1"/>
</dbReference>
<evidence type="ECO:0000256" key="1">
    <source>
        <dbReference type="SAM" id="MobiDB-lite"/>
    </source>
</evidence>
<evidence type="ECO:0000313" key="4">
    <source>
        <dbReference type="Proteomes" id="UP000799324"/>
    </source>
</evidence>
<dbReference type="Gene3D" id="3.30.160.20">
    <property type="match status" value="1"/>
</dbReference>
<dbReference type="GO" id="GO:0070126">
    <property type="term" value="P:mitochondrial translational termination"/>
    <property type="evidence" value="ECO:0007669"/>
    <property type="project" value="TreeGrafter"/>
</dbReference>
<feature type="region of interest" description="Disordered" evidence="1">
    <location>
        <begin position="149"/>
        <end position="190"/>
    </location>
</feature>
<proteinExistence type="predicted"/>
<accession>A0A6A6TQE4</accession>
<dbReference type="InterPro" id="IPR000352">
    <property type="entry name" value="Pep_chain_release_fac_I"/>
</dbReference>
<evidence type="ECO:0000259" key="2">
    <source>
        <dbReference type="Pfam" id="PF00472"/>
    </source>
</evidence>
<dbReference type="GO" id="GO:0005762">
    <property type="term" value="C:mitochondrial large ribosomal subunit"/>
    <property type="evidence" value="ECO:0007669"/>
    <property type="project" value="TreeGrafter"/>
</dbReference>
<feature type="domain" description="Prokaryotic-type class I peptide chain release factors" evidence="2">
    <location>
        <begin position="53"/>
        <end position="184"/>
    </location>
</feature>
<dbReference type="Proteomes" id="UP000799324">
    <property type="component" value="Unassembled WGS sequence"/>
</dbReference>
<feature type="compositionally biased region" description="Basic residues" evidence="1">
    <location>
        <begin position="171"/>
        <end position="184"/>
    </location>
</feature>
<dbReference type="OrthoDB" id="270639at2759"/>
<dbReference type="AlphaFoldDB" id="A0A6A6TQE4"/>
<protein>
    <recommendedName>
        <fullName evidence="2">Prokaryotic-type class I peptide chain release factors domain-containing protein</fullName>
    </recommendedName>
</protein>
<dbReference type="PANTHER" id="PTHR11075">
    <property type="entry name" value="PEPTIDE CHAIN RELEASE FACTOR"/>
    <property type="match status" value="1"/>
</dbReference>